<feature type="region of interest" description="Disordered" evidence="8">
    <location>
        <begin position="1319"/>
        <end position="1478"/>
    </location>
</feature>
<keyword evidence="13" id="KW-1185">Reference proteome</keyword>
<dbReference type="OrthoDB" id="361242at2759"/>
<feature type="region of interest" description="Disordered" evidence="8">
    <location>
        <begin position="1153"/>
        <end position="1251"/>
    </location>
</feature>
<feature type="compositionally biased region" description="Acidic residues" evidence="8">
    <location>
        <begin position="143"/>
        <end position="153"/>
    </location>
</feature>
<name>A0A423VWD0_9PEZI</name>
<feature type="coiled-coil region" evidence="7">
    <location>
        <begin position="735"/>
        <end position="769"/>
    </location>
</feature>
<feature type="region of interest" description="Disordered" evidence="8">
    <location>
        <begin position="956"/>
        <end position="978"/>
    </location>
</feature>
<keyword evidence="4" id="KW-0233">DNA recombination</keyword>
<feature type="region of interest" description="Disordered" evidence="8">
    <location>
        <begin position="119"/>
        <end position="153"/>
    </location>
</feature>
<dbReference type="STRING" id="356882.A0A423VWD0"/>
<dbReference type="InterPro" id="IPR027786">
    <property type="entry name" value="Nse4/EID"/>
</dbReference>
<evidence type="ECO:0000256" key="5">
    <source>
        <dbReference type="ARBA" id="ARBA00023204"/>
    </source>
</evidence>
<dbReference type="GO" id="GO:0006281">
    <property type="term" value="P:DNA repair"/>
    <property type="evidence" value="ECO:0007669"/>
    <property type="project" value="UniProtKB-KW"/>
</dbReference>
<feature type="region of interest" description="Disordered" evidence="8">
    <location>
        <begin position="681"/>
        <end position="700"/>
    </location>
</feature>
<dbReference type="Pfam" id="PF15412">
    <property type="entry name" value="Nse4-Nse3_bdg"/>
    <property type="match status" value="1"/>
</dbReference>
<gene>
    <name evidence="12" type="ORF">VMCG_08513</name>
</gene>
<evidence type="ECO:0000256" key="4">
    <source>
        <dbReference type="ARBA" id="ARBA00023172"/>
    </source>
</evidence>
<dbReference type="GO" id="GO:0030915">
    <property type="term" value="C:Smc5-Smc6 complex"/>
    <property type="evidence" value="ECO:0007669"/>
    <property type="project" value="InterPro"/>
</dbReference>
<evidence type="ECO:0000256" key="7">
    <source>
        <dbReference type="SAM" id="Coils"/>
    </source>
</evidence>
<dbReference type="PANTHER" id="PTHR16140:SF0">
    <property type="entry name" value="NON-STRUCTURAL MAINTENANCE OF CHROMOSOMES ELEMENT 4"/>
    <property type="match status" value="1"/>
</dbReference>
<feature type="compositionally biased region" description="Polar residues" evidence="8">
    <location>
        <begin position="476"/>
        <end position="493"/>
    </location>
</feature>
<keyword evidence="9" id="KW-0812">Transmembrane</keyword>
<dbReference type="EMBL" id="LKEA01000036">
    <property type="protein sequence ID" value="ROV95396.1"/>
    <property type="molecule type" value="Genomic_DNA"/>
</dbReference>
<keyword evidence="9" id="KW-1133">Transmembrane helix</keyword>
<evidence type="ECO:0000256" key="1">
    <source>
        <dbReference type="ARBA" id="ARBA00004123"/>
    </source>
</evidence>
<keyword evidence="3" id="KW-0227">DNA damage</keyword>
<feature type="compositionally biased region" description="Pro residues" evidence="8">
    <location>
        <begin position="1338"/>
        <end position="1355"/>
    </location>
</feature>
<feature type="region of interest" description="Disordered" evidence="8">
    <location>
        <begin position="1091"/>
        <end position="1112"/>
    </location>
</feature>
<dbReference type="GO" id="GO:0006310">
    <property type="term" value="P:DNA recombination"/>
    <property type="evidence" value="ECO:0007669"/>
    <property type="project" value="UniProtKB-KW"/>
</dbReference>
<feature type="region of interest" description="Disordered" evidence="8">
    <location>
        <begin position="419"/>
        <end position="501"/>
    </location>
</feature>
<feature type="compositionally biased region" description="Basic and acidic residues" evidence="8">
    <location>
        <begin position="1155"/>
        <end position="1166"/>
    </location>
</feature>
<comment type="caution">
    <text evidence="12">The sequence shown here is derived from an EMBL/GenBank/DDBJ whole genome shotgun (WGS) entry which is preliminary data.</text>
</comment>
<keyword evidence="7" id="KW-0175">Coiled coil</keyword>
<feature type="compositionally biased region" description="Low complexity" evidence="8">
    <location>
        <begin position="1319"/>
        <end position="1337"/>
    </location>
</feature>
<feature type="domain" description="Non-structural maintenance of chromosome element 4 C-terminal" evidence="10">
    <location>
        <begin position="241"/>
        <end position="332"/>
    </location>
</feature>
<feature type="compositionally biased region" description="Low complexity" evidence="8">
    <location>
        <begin position="422"/>
        <end position="438"/>
    </location>
</feature>
<feature type="compositionally biased region" description="Basic and acidic residues" evidence="8">
    <location>
        <begin position="125"/>
        <end position="137"/>
    </location>
</feature>
<feature type="domain" description="Nse4/EID protein Nse3/MAGE-binding" evidence="11">
    <location>
        <begin position="71"/>
        <end position="123"/>
    </location>
</feature>
<feature type="region of interest" description="Disordered" evidence="8">
    <location>
        <begin position="1"/>
        <end position="20"/>
    </location>
</feature>
<dbReference type="PANTHER" id="PTHR16140">
    <property type="entry name" value="NON-STRUCTURAL MAINTENANCE OF CHROMOSOMES ELEMENT 4"/>
    <property type="match status" value="1"/>
</dbReference>
<dbReference type="Pfam" id="PF08743">
    <property type="entry name" value="Nse4_C"/>
    <property type="match status" value="1"/>
</dbReference>
<keyword evidence="5" id="KW-0234">DNA repair</keyword>
<organism evidence="12 13">
    <name type="scientific">Cytospora schulzeri</name>
    <dbReference type="NCBI Taxonomy" id="448051"/>
    <lineage>
        <taxon>Eukaryota</taxon>
        <taxon>Fungi</taxon>
        <taxon>Dikarya</taxon>
        <taxon>Ascomycota</taxon>
        <taxon>Pezizomycotina</taxon>
        <taxon>Sordariomycetes</taxon>
        <taxon>Sordariomycetidae</taxon>
        <taxon>Diaporthales</taxon>
        <taxon>Cytosporaceae</taxon>
        <taxon>Cytospora</taxon>
    </lineage>
</organism>
<evidence type="ECO:0000313" key="13">
    <source>
        <dbReference type="Proteomes" id="UP000283895"/>
    </source>
</evidence>
<evidence type="ECO:0000256" key="3">
    <source>
        <dbReference type="ARBA" id="ARBA00022763"/>
    </source>
</evidence>
<dbReference type="GO" id="GO:0005634">
    <property type="term" value="C:nucleus"/>
    <property type="evidence" value="ECO:0007669"/>
    <property type="project" value="UniProtKB-SubCell"/>
</dbReference>
<reference evidence="12 13" key="1">
    <citation type="submission" date="2015-09" db="EMBL/GenBank/DDBJ databases">
        <title>Host preference determinants of Valsa canker pathogens revealed by comparative genomics.</title>
        <authorList>
            <person name="Yin Z."/>
            <person name="Huang L."/>
        </authorList>
    </citation>
    <scope>NUCLEOTIDE SEQUENCE [LARGE SCALE GENOMIC DNA]</scope>
    <source>
        <strain evidence="12 13">03-1</strain>
    </source>
</reference>
<evidence type="ECO:0000256" key="6">
    <source>
        <dbReference type="ARBA" id="ARBA00023242"/>
    </source>
</evidence>
<evidence type="ECO:0000259" key="11">
    <source>
        <dbReference type="Pfam" id="PF15412"/>
    </source>
</evidence>
<dbReference type="InterPro" id="IPR029225">
    <property type="entry name" value="Nse4_Nse3-bd"/>
</dbReference>
<evidence type="ECO:0000259" key="10">
    <source>
        <dbReference type="Pfam" id="PF08743"/>
    </source>
</evidence>
<feature type="transmembrane region" description="Helical" evidence="9">
    <location>
        <begin position="1516"/>
        <end position="1538"/>
    </location>
</feature>
<evidence type="ECO:0000256" key="2">
    <source>
        <dbReference type="ARBA" id="ARBA00008997"/>
    </source>
</evidence>
<evidence type="ECO:0000256" key="8">
    <source>
        <dbReference type="SAM" id="MobiDB-lite"/>
    </source>
</evidence>
<feature type="compositionally biased region" description="Basic and acidic residues" evidence="8">
    <location>
        <begin position="1455"/>
        <end position="1466"/>
    </location>
</feature>
<feature type="compositionally biased region" description="Low complexity" evidence="8">
    <location>
        <begin position="960"/>
        <end position="969"/>
    </location>
</feature>
<comment type="subcellular location">
    <subcellularLocation>
        <location evidence="1">Nucleus</location>
    </subcellularLocation>
</comment>
<dbReference type="Proteomes" id="UP000283895">
    <property type="component" value="Unassembled WGS sequence"/>
</dbReference>
<dbReference type="InterPro" id="IPR014854">
    <property type="entry name" value="Nse4_C"/>
</dbReference>
<keyword evidence="6" id="KW-0539">Nucleus</keyword>
<proteinExistence type="inferred from homology"/>
<evidence type="ECO:0000313" key="12">
    <source>
        <dbReference type="EMBL" id="ROV95396.1"/>
    </source>
</evidence>
<evidence type="ECO:0000256" key="9">
    <source>
        <dbReference type="SAM" id="Phobius"/>
    </source>
</evidence>
<evidence type="ECO:0008006" key="14">
    <source>
        <dbReference type="Google" id="ProtNLM"/>
    </source>
</evidence>
<sequence length="1649" mass="182699">MEYENDLDAYNPDQSLEERRQIQQGIRSLEKDMHENAEEYMKPGSEKLRDTLQKLEDYAKNIRQTNEAAIDSKAFLTLSDLQHRKLQRLTAGNLGNGVDPDEFVSKCITYMRRGAGLADGEDEELTHTQRNRREPARRGAIGSDDDDDDDDGAGGDMMDWAHLGRYACIPSARRPALPGFLLGPLSVEKKIRKVVHRTAPLRVRDLQEVRPEVLNTEDLAKNENDLTAAMERLGIVESGNVDLVRFCINPKSFGQTVENMFYVSFLIREGMVEVHYEENGLPSLCPSSAGEKEQASTTMSKNGTMKRQAILSIDMPTWKDLITTFNIRESMIEHRKEAKIVGPGARGWRGGILTRLGGNGAATAPTQAPADTDAATAVTERELRLHGTIGGQAAAHPRRGRHAHTTLAVDIAHAVADCDADPGAQQPGPPSVGSSAAAGEEERAEHPVSDLGISTPPVGDQGEEPQQPGADPQAETAWSSGSNTDESETQQTEAYRWEDVEPVQWGADEPAEWVSGEWIPDDSGDAIPYGFLEDSTSVSSGTATPWRTSVRGQDDYDFQDLDFQSGIRARAFDNLLKKVQTEGLFLDERLFYRTRYFARIHEPKIDLEVLDNMNDESIKTLREWLKENGRDASEEFHEMIIEGVIRILGGMRDGIGALLNEEITYVKDFADNLDMLLKRPPGRPRSQISGASSAVSIPPPERDFEKLDRVRLRKLSKEAIIDFLYMRDGQREAHIIALEAACENYEAKMAEFEEDIRQLEIEDIELQASEQDRIQEAIFSIMGQIDPEGAFARGIARRASMWSAVSPGPAPATAPLSAPGLPPMPIETLDQPTDEPLDAMRQQLLEDLQDICRNREAEDEMAHRFIRELSRAQNVALRPGMEEGSKLNPSALEFATAESTTPEQLVARIRRLTMERDRARRAENEAQGQLLSQLSQQQAEAAPTGLIRRISSVFAGGRQRAPTTTTRPATPAPPTASLNHPSLVRLLRIVSQLADELSGCSSATSNLAQTMARCGRMDTDNSPVLPALNNLRAIVRTLRTEKPENPTENDIAGGNELWQALYLDNIEEYVVHVRRQVARAIGTLDSRVDEWDRANQQSKAKNPADTADGPNAEQGVVLNLRPLIPGEWPTSHPDHPCEHCKLVGVGTCGYNHGTGDTKKGQVEEATRPPAGSRSVSFADDIPGILRNGKPKRRPSRLDLSKTKSHRSNTIREVSNRPSTPHPLGLRRDRGSETPPSLEGATPMPRARSDCDRNCLCHTGVRVAYYRCSMTGQLAHEGAPQAQNVGQTQPGGEEPKSVERWLRDAASDMAIDMASKVGFGSPQVSHASSSSPAQDPAQIPLPPSSGPSSQTPPPRVPSAGKSPHTPTDHAQAETRPGQSQTPRPRRKSLFLETPVRRGRRATEPANIGTSLTHLPRVHEGGTEDSGVPAEPQAADGDHGNGQSTEERPGGEQLGDTEPKDQEPRVEPAPEQTPTPVPEPGTRRSRFWYLLLHDPFLAILTLLWDTVLFFTFEQLRNILVIMWFFLSSVWYYVRLGLYVVLRFLARQNVSRPRAPMLPRYEIYSLLTWMAVVWVSTMSIALNEERRIWRNANPHIALSYVRGMPYRKLYPWWSFYLADTDLIEPALGGLSESLHELVFSSDVSNLSSAFFK</sequence>
<keyword evidence="9" id="KW-0472">Membrane</keyword>
<feature type="compositionally biased region" description="Polar residues" evidence="8">
    <location>
        <begin position="686"/>
        <end position="695"/>
    </location>
</feature>
<protein>
    <recommendedName>
        <fullName evidence="14">Non-structural maintenance of chromosomes element 4</fullName>
    </recommendedName>
</protein>
<accession>A0A423VWD0</accession>
<comment type="similarity">
    <text evidence="2">Belongs to the NSE4 family.</text>
</comment>
<feature type="transmembrane region" description="Helical" evidence="9">
    <location>
        <begin position="1558"/>
        <end position="1579"/>
    </location>
</feature>